<evidence type="ECO:0000256" key="3">
    <source>
        <dbReference type="ARBA" id="ARBA00022741"/>
    </source>
</evidence>
<dbReference type="InterPro" id="IPR000217">
    <property type="entry name" value="Tubulin"/>
</dbReference>
<dbReference type="PRINTS" id="PR01161">
    <property type="entry name" value="TUBULIN"/>
</dbReference>
<name>A0A0L8GHE3_OCTBM</name>
<dbReference type="SUPFAM" id="SSF55307">
    <property type="entry name" value="Tubulin C-terminal domain-like"/>
    <property type="match status" value="1"/>
</dbReference>
<dbReference type="Gene3D" id="3.40.50.1440">
    <property type="entry name" value="Tubulin/FtsZ, GTPase domain"/>
    <property type="match status" value="2"/>
</dbReference>
<dbReference type="SUPFAM" id="SSF52490">
    <property type="entry name" value="Tubulin nucleotide-binding domain-like"/>
    <property type="match status" value="1"/>
</dbReference>
<dbReference type="InterPro" id="IPR037103">
    <property type="entry name" value="Tubulin/FtsZ-like_C"/>
</dbReference>
<dbReference type="AlphaFoldDB" id="A0A0L8GHE3"/>
<dbReference type="STRING" id="37653.A0A0L8GHE3"/>
<dbReference type="InterPro" id="IPR008280">
    <property type="entry name" value="Tub_FtsZ_C"/>
</dbReference>
<dbReference type="OrthoDB" id="6258810at2759"/>
<evidence type="ECO:0000256" key="1">
    <source>
        <dbReference type="ARBA" id="ARBA00009636"/>
    </source>
</evidence>
<dbReference type="GO" id="GO:0005525">
    <property type="term" value="F:GTP binding"/>
    <property type="evidence" value="ECO:0007669"/>
    <property type="project" value="UniProtKB-KW"/>
</dbReference>
<dbReference type="EMBL" id="KQ421800">
    <property type="protein sequence ID" value="KOF76416.1"/>
    <property type="molecule type" value="Genomic_DNA"/>
</dbReference>
<comment type="similarity">
    <text evidence="1">Belongs to the tubulin family.</text>
</comment>
<keyword evidence="4" id="KW-0342">GTP-binding</keyword>
<dbReference type="InterPro" id="IPR003008">
    <property type="entry name" value="Tubulin_FtsZ_GTPase"/>
</dbReference>
<dbReference type="InterPro" id="IPR018316">
    <property type="entry name" value="Tubulin/FtsZ_2-layer-sand-dom"/>
</dbReference>
<gene>
    <name evidence="6" type="ORF">OCBIM_22033369mg</name>
</gene>
<sequence length="286" mass="32235">MPVGIFFCKEHGIATDGRLERPTGISDTSDAFFEVLVNEIRVEKYKKVFHSDRIINTHDDASCNYARSNYTVGKGIIEEVCNEIRLLTDKCSSLQSLLIFYSLDGGTKNSSCSFMFDNEVHYGLCKKHLIVGYPTLKSLNVLPAQVGSSVTTSLRFAGSLHMDLNDLPTNLAPYPQLHFPLFTYAPIISVEKAYNEELNVFQQTKWCFETGNQIIKCNSHRGKYMGCLLYRGNVASSDVNAAIAALKREKSIRFVDLKLRAFVHWYVNEGMEESKCEEAREDLAAL</sequence>
<dbReference type="Gene3D" id="3.30.1330.20">
    <property type="entry name" value="Tubulin/FtsZ, C-terminal domain"/>
    <property type="match status" value="1"/>
</dbReference>
<dbReference type="Pfam" id="PF03953">
    <property type="entry name" value="Tubulin_C"/>
    <property type="match status" value="1"/>
</dbReference>
<evidence type="ECO:0000313" key="6">
    <source>
        <dbReference type="EMBL" id="KOF76416.1"/>
    </source>
</evidence>
<accession>A0A0L8GHE3</accession>
<evidence type="ECO:0000256" key="4">
    <source>
        <dbReference type="ARBA" id="ARBA00023134"/>
    </source>
</evidence>
<dbReference type="Pfam" id="PF00091">
    <property type="entry name" value="Tubulin"/>
    <property type="match status" value="1"/>
</dbReference>
<feature type="domain" description="Tubulin/FtsZ 2-layer sandwich" evidence="5">
    <location>
        <begin position="160"/>
        <end position="280"/>
    </location>
</feature>
<organism evidence="6">
    <name type="scientific">Octopus bimaculoides</name>
    <name type="common">California two-spotted octopus</name>
    <dbReference type="NCBI Taxonomy" id="37653"/>
    <lineage>
        <taxon>Eukaryota</taxon>
        <taxon>Metazoa</taxon>
        <taxon>Spiralia</taxon>
        <taxon>Lophotrochozoa</taxon>
        <taxon>Mollusca</taxon>
        <taxon>Cephalopoda</taxon>
        <taxon>Coleoidea</taxon>
        <taxon>Octopodiformes</taxon>
        <taxon>Octopoda</taxon>
        <taxon>Incirrata</taxon>
        <taxon>Octopodidae</taxon>
        <taxon>Octopus</taxon>
    </lineage>
</organism>
<proteinExistence type="inferred from homology"/>
<dbReference type="InterPro" id="IPR036525">
    <property type="entry name" value="Tubulin/FtsZ_GTPase_sf"/>
</dbReference>
<dbReference type="PANTHER" id="PTHR11588">
    <property type="entry name" value="TUBULIN"/>
    <property type="match status" value="1"/>
</dbReference>
<evidence type="ECO:0000259" key="5">
    <source>
        <dbReference type="SMART" id="SM00865"/>
    </source>
</evidence>
<evidence type="ECO:0000256" key="2">
    <source>
        <dbReference type="ARBA" id="ARBA00022701"/>
    </source>
</evidence>
<reference evidence="6" key="1">
    <citation type="submission" date="2015-07" db="EMBL/GenBank/DDBJ databases">
        <title>MeaNS - Measles Nucleotide Surveillance Program.</title>
        <authorList>
            <person name="Tran T."/>
            <person name="Druce J."/>
        </authorList>
    </citation>
    <scope>NUCLEOTIDE SEQUENCE</scope>
    <source>
        <strain evidence="6">UCB-OBI-ISO-001</strain>
        <tissue evidence="6">Gonad</tissue>
    </source>
</reference>
<keyword evidence="2" id="KW-0493">Microtubule</keyword>
<dbReference type="SMART" id="SM00865">
    <property type="entry name" value="Tubulin_C"/>
    <property type="match status" value="1"/>
</dbReference>
<keyword evidence="3" id="KW-0547">Nucleotide-binding</keyword>
<dbReference type="GO" id="GO:0007017">
    <property type="term" value="P:microtubule-based process"/>
    <property type="evidence" value="ECO:0007669"/>
    <property type="project" value="InterPro"/>
</dbReference>
<dbReference type="GO" id="GO:0005874">
    <property type="term" value="C:microtubule"/>
    <property type="evidence" value="ECO:0007669"/>
    <property type="project" value="UniProtKB-KW"/>
</dbReference>
<protein>
    <recommendedName>
        <fullName evidence="5">Tubulin/FtsZ 2-layer sandwich domain-containing protein</fullName>
    </recommendedName>
</protein>